<name>A0A2K0TBU9_9HYPO</name>
<organism evidence="1 2">
    <name type="scientific">Trichoderma gamsii</name>
    <dbReference type="NCBI Taxonomy" id="398673"/>
    <lineage>
        <taxon>Eukaryota</taxon>
        <taxon>Fungi</taxon>
        <taxon>Dikarya</taxon>
        <taxon>Ascomycota</taxon>
        <taxon>Pezizomycotina</taxon>
        <taxon>Sordariomycetes</taxon>
        <taxon>Hypocreomycetidae</taxon>
        <taxon>Hypocreales</taxon>
        <taxon>Hypocreaceae</taxon>
        <taxon>Trichoderma</taxon>
    </lineage>
</organism>
<proteinExistence type="predicted"/>
<evidence type="ECO:0000313" key="1">
    <source>
        <dbReference type="EMBL" id="PNP42989.1"/>
    </source>
</evidence>
<sequence length="125" mass="12448">MANPTTAMRPAAALVKAVGIEAGFAIDDTVECFTERGPMKGMGETSIEVEATWGSASSDVVVVVVVVVDDAVIAAVGNGVIGSDEVDVAHGKDGVDGVDGVNGTVDVVIVMISIGASVSKGTSAW</sequence>
<dbReference type="Proteomes" id="UP000236546">
    <property type="component" value="Unassembled WGS sequence"/>
</dbReference>
<dbReference type="EMBL" id="MTYH01000050">
    <property type="protein sequence ID" value="PNP42989.1"/>
    <property type="molecule type" value="Genomic_DNA"/>
</dbReference>
<gene>
    <name evidence="1" type="ORF">TGAMA5MH_05737</name>
</gene>
<protein>
    <submittedName>
        <fullName evidence="1">Uncharacterized protein</fullName>
    </submittedName>
</protein>
<comment type="caution">
    <text evidence="1">The sequence shown here is derived from an EMBL/GenBank/DDBJ whole genome shotgun (WGS) entry which is preliminary data.</text>
</comment>
<evidence type="ECO:0000313" key="2">
    <source>
        <dbReference type="Proteomes" id="UP000236546"/>
    </source>
</evidence>
<reference evidence="1 2" key="1">
    <citation type="submission" date="2017-02" db="EMBL/GenBank/DDBJ databases">
        <title>Genomes of Trichoderma spp. with biocontrol activity.</title>
        <authorList>
            <person name="Gardiner D."/>
            <person name="Kazan K."/>
            <person name="Vos C."/>
            <person name="Harvey P."/>
        </authorList>
    </citation>
    <scope>NUCLEOTIDE SEQUENCE [LARGE SCALE GENOMIC DNA]</scope>
    <source>
        <strain evidence="1 2">A5MH</strain>
    </source>
</reference>
<accession>A0A2K0TBU9</accession>
<dbReference type="AlphaFoldDB" id="A0A2K0TBU9"/>